<sequence>MAASDAFSEYYTELLQGTYDCVDRVVLNAFFPFGQTGGGIRSWWRWLRGDDLTLDDEHLREMAGTFSRRLHAFCAKQGIPLIEAQARDRKHELAQPYLPHDPEFSGLFLVIKSNAPAPIWEVKRNGQGRISEIRHRKSWPYVRHFYFHLIDREWGHITIRICSYPPFGAQLILNGHERVERQARRKRVAVVKDGNCFIEGSDFSAISRLGTEFSRSDTPTRLRQLCERWIYSVCLCFALSNEDRDRSRFQYQYSVFQLELSRNLLFWRGTTMNQVFQKLVDRTRAPLALNQVKTIFGFSYRPHQIKQRGRERTEVSKAVQAKSYDLTVFKVKWGNLTLKIYDKGGRVLRIEVVVHNAKELRCGKMLDRLPTLLARMQDMLVRFLDTVQAAHISFLDVGTLEGLTEPTTRGSRRLAGIDLNKARNRHVVDAVIELSTKPDGFTVSQLAEAVRPRSGQDATAYSARNAAYDVAKLVGKKLLRRIDRSRRYAVDPPAIRILCAYLLLREKIIKPLLAGIVCPRGPRPRHHTALDEHYITLRRQLRQTFQIIGLTAT</sequence>
<dbReference type="EMBL" id="JACDQQ010001987">
    <property type="protein sequence ID" value="MBA0087401.1"/>
    <property type="molecule type" value="Genomic_DNA"/>
</dbReference>
<evidence type="ECO:0000313" key="1">
    <source>
        <dbReference type="EMBL" id="MBA0087401.1"/>
    </source>
</evidence>
<evidence type="ECO:0000313" key="2">
    <source>
        <dbReference type="Proteomes" id="UP000567293"/>
    </source>
</evidence>
<organism evidence="1 2">
    <name type="scientific">Candidatus Acidiferrum panamense</name>
    <dbReference type="NCBI Taxonomy" id="2741543"/>
    <lineage>
        <taxon>Bacteria</taxon>
        <taxon>Pseudomonadati</taxon>
        <taxon>Acidobacteriota</taxon>
        <taxon>Terriglobia</taxon>
        <taxon>Candidatus Acidiferrales</taxon>
        <taxon>Candidatus Acidiferrum</taxon>
    </lineage>
</organism>
<protein>
    <submittedName>
        <fullName evidence="1">Uncharacterized protein</fullName>
    </submittedName>
</protein>
<keyword evidence="2" id="KW-1185">Reference proteome</keyword>
<reference evidence="1" key="1">
    <citation type="submission" date="2020-06" db="EMBL/GenBank/DDBJ databases">
        <title>Legume-microbial interactions unlock mineral nutrients during tropical forest succession.</title>
        <authorList>
            <person name="Epihov D.Z."/>
        </authorList>
    </citation>
    <scope>NUCLEOTIDE SEQUENCE [LARGE SCALE GENOMIC DNA]</scope>
    <source>
        <strain evidence="1">Pan2503</strain>
    </source>
</reference>
<accession>A0A7V8NTY8</accession>
<proteinExistence type="predicted"/>
<name>A0A7V8NTY8_9BACT</name>
<dbReference type="AlphaFoldDB" id="A0A7V8NTY8"/>
<dbReference type="Proteomes" id="UP000567293">
    <property type="component" value="Unassembled WGS sequence"/>
</dbReference>
<gene>
    <name evidence="1" type="ORF">HRJ53_20645</name>
</gene>
<comment type="caution">
    <text evidence="1">The sequence shown here is derived from an EMBL/GenBank/DDBJ whole genome shotgun (WGS) entry which is preliminary data.</text>
</comment>